<protein>
    <submittedName>
        <fullName evidence="2">Metallo-beta-lactamase family protein</fullName>
    </submittedName>
</protein>
<dbReference type="InterPro" id="IPR052533">
    <property type="entry name" value="WalJ/YycJ-like"/>
</dbReference>
<sequence length="282" mass="30966">MDWFKEVQCRLYHMGMEITHLGSGSAGNSTLLRSDETNVLIDCGFSLKRMEARLRMVDLEPSSIDAILVTHHHSDHSRTALRASKNWGAILHSNLETATRMGWEPMAECRTFGALERIVVSDDISLLPIPVPHDDADNVAVIASNGGGRRAAVVTDLGELTVDLMRHLSGCSHISIEANYDHSRLMSGPYPESLKRRISGRGGHLSNVQTGDALSEIVSERLESIVLCHLSESNNAPHLAESEVLMAMGDRFSGRIGISMQSGPEFSNWLGQSEPERISSRI</sequence>
<dbReference type="SMART" id="SM00849">
    <property type="entry name" value="Lactamase_B"/>
    <property type="match status" value="1"/>
</dbReference>
<dbReference type="SUPFAM" id="SSF56281">
    <property type="entry name" value="Metallo-hydrolase/oxidoreductase"/>
    <property type="match status" value="1"/>
</dbReference>
<dbReference type="InterPro" id="IPR036866">
    <property type="entry name" value="RibonucZ/Hydroxyglut_hydro"/>
</dbReference>
<dbReference type="PANTHER" id="PTHR47619">
    <property type="entry name" value="METALLO-HYDROLASE YYCJ-RELATED"/>
    <property type="match status" value="1"/>
</dbReference>
<evidence type="ECO:0000313" key="2">
    <source>
        <dbReference type="EMBL" id="AIF09369.1"/>
    </source>
</evidence>
<name>A0A075GZY1_9EURY</name>
<reference evidence="2" key="1">
    <citation type="journal article" date="2014" name="Genome Biol. Evol.">
        <title>Pangenome evidence for extensive interdomain horizontal transfer affecting lineage core and shell genes in uncultured planktonic thaumarchaeota and euryarchaeota.</title>
        <authorList>
            <person name="Deschamps P."/>
            <person name="Zivanovic Y."/>
            <person name="Moreira D."/>
            <person name="Rodriguez-Valera F."/>
            <person name="Lopez-Garcia P."/>
        </authorList>
    </citation>
    <scope>NUCLEOTIDE SEQUENCE</scope>
</reference>
<dbReference type="InterPro" id="IPR001279">
    <property type="entry name" value="Metallo-B-lactamas"/>
</dbReference>
<dbReference type="Pfam" id="PF00753">
    <property type="entry name" value="Lactamase_B"/>
    <property type="match status" value="1"/>
</dbReference>
<dbReference type="AlphaFoldDB" id="A0A075GZY1"/>
<evidence type="ECO:0000259" key="1">
    <source>
        <dbReference type="SMART" id="SM00849"/>
    </source>
</evidence>
<feature type="domain" description="Metallo-beta-lactamase" evidence="1">
    <location>
        <begin position="26"/>
        <end position="204"/>
    </location>
</feature>
<accession>A0A075GZY1</accession>
<proteinExistence type="predicted"/>
<dbReference type="EMBL" id="KF900860">
    <property type="protein sequence ID" value="AIF09369.1"/>
    <property type="molecule type" value="Genomic_DNA"/>
</dbReference>
<dbReference type="Gene3D" id="3.60.15.10">
    <property type="entry name" value="Ribonuclease Z/Hydroxyacylglutathione hydrolase-like"/>
    <property type="match status" value="1"/>
</dbReference>
<organism evidence="2">
    <name type="scientific">uncultured marine group II/III euryarchaeote KM3_36_F10</name>
    <dbReference type="NCBI Taxonomy" id="1456440"/>
    <lineage>
        <taxon>Archaea</taxon>
        <taxon>Methanobacteriati</taxon>
        <taxon>Methanobacteriota</taxon>
        <taxon>environmental samples</taxon>
    </lineage>
</organism>
<dbReference type="PANTHER" id="PTHR47619:SF1">
    <property type="entry name" value="EXODEOXYRIBONUCLEASE WALJ"/>
    <property type="match status" value="1"/>
</dbReference>